<dbReference type="Gene3D" id="1.20.58.1040">
    <property type="match status" value="1"/>
</dbReference>
<evidence type="ECO:0000313" key="14">
    <source>
        <dbReference type="Proteomes" id="UP001152523"/>
    </source>
</evidence>
<dbReference type="InterPro" id="IPR000490">
    <property type="entry name" value="Glyco_hydro_17"/>
</dbReference>
<feature type="domain" description="X8" evidence="12">
    <location>
        <begin position="371"/>
        <end position="455"/>
    </location>
</feature>
<comment type="subcellular location">
    <subcellularLocation>
        <location evidence="2">Cell membrane</location>
        <topology evidence="2">Lipid-anchor</topology>
        <topology evidence="2">GPI-anchor</topology>
    </subcellularLocation>
</comment>
<comment type="similarity">
    <text evidence="3 11">Belongs to the glycosyl hydrolase 17 family.</text>
</comment>
<organism evidence="13 14">
    <name type="scientific">Cuscuta epithymum</name>
    <dbReference type="NCBI Taxonomy" id="186058"/>
    <lineage>
        <taxon>Eukaryota</taxon>
        <taxon>Viridiplantae</taxon>
        <taxon>Streptophyta</taxon>
        <taxon>Embryophyta</taxon>
        <taxon>Tracheophyta</taxon>
        <taxon>Spermatophyta</taxon>
        <taxon>Magnoliopsida</taxon>
        <taxon>eudicotyledons</taxon>
        <taxon>Gunneridae</taxon>
        <taxon>Pentapetalae</taxon>
        <taxon>asterids</taxon>
        <taxon>lamiids</taxon>
        <taxon>Solanales</taxon>
        <taxon>Convolvulaceae</taxon>
        <taxon>Cuscuteae</taxon>
        <taxon>Cuscuta</taxon>
        <taxon>Cuscuta subgen. Cuscuta</taxon>
    </lineage>
</organism>
<dbReference type="InterPro" id="IPR017853">
    <property type="entry name" value="GH"/>
</dbReference>
<evidence type="ECO:0000259" key="12">
    <source>
        <dbReference type="SMART" id="SM00768"/>
    </source>
</evidence>
<dbReference type="Gene3D" id="3.20.20.80">
    <property type="entry name" value="Glycosidases"/>
    <property type="match status" value="1"/>
</dbReference>
<evidence type="ECO:0000256" key="3">
    <source>
        <dbReference type="ARBA" id="ARBA00008773"/>
    </source>
</evidence>
<keyword evidence="6" id="KW-0732">Signal</keyword>
<keyword evidence="5" id="KW-0336">GPI-anchor</keyword>
<dbReference type="Proteomes" id="UP001152523">
    <property type="component" value="Unassembled WGS sequence"/>
</dbReference>
<evidence type="ECO:0000256" key="8">
    <source>
        <dbReference type="ARBA" id="ARBA00022821"/>
    </source>
</evidence>
<keyword evidence="9" id="KW-1015">Disulfide bond</keyword>
<evidence type="ECO:0000256" key="2">
    <source>
        <dbReference type="ARBA" id="ARBA00004609"/>
    </source>
</evidence>
<keyword evidence="7" id="KW-0378">Hydrolase</keyword>
<dbReference type="Pfam" id="PF07983">
    <property type="entry name" value="X8"/>
    <property type="match status" value="1"/>
</dbReference>
<dbReference type="SMART" id="SM00768">
    <property type="entry name" value="X8"/>
    <property type="match status" value="1"/>
</dbReference>
<comment type="catalytic activity">
    <reaction evidence="1">
        <text>Hydrolysis of (1-&gt;3)-beta-D-glucosidic linkages in (1-&gt;3)-beta-D-glucans.</text>
        <dbReference type="EC" id="3.2.1.39"/>
    </reaction>
</comment>
<accession>A0AAV0EKE6</accession>
<evidence type="ECO:0000256" key="7">
    <source>
        <dbReference type="ARBA" id="ARBA00022801"/>
    </source>
</evidence>
<dbReference type="EMBL" id="CAMAPF010000925">
    <property type="protein sequence ID" value="CAH9122469.1"/>
    <property type="molecule type" value="Genomic_DNA"/>
</dbReference>
<gene>
    <name evidence="13" type="ORF">CEPIT_LOCUS24485</name>
</gene>
<comment type="caution">
    <text evidence="13">The sequence shown here is derived from an EMBL/GenBank/DDBJ whole genome shotgun (WGS) entry which is preliminary data.</text>
</comment>
<dbReference type="InterPro" id="IPR012946">
    <property type="entry name" value="X8"/>
</dbReference>
<keyword evidence="5" id="KW-0449">Lipoprotein</keyword>
<dbReference type="InterPro" id="IPR044965">
    <property type="entry name" value="Glyco_hydro_17_plant"/>
</dbReference>
<evidence type="ECO:0000256" key="11">
    <source>
        <dbReference type="RuleBase" id="RU004335"/>
    </source>
</evidence>
<evidence type="ECO:0000256" key="4">
    <source>
        <dbReference type="ARBA" id="ARBA00012780"/>
    </source>
</evidence>
<dbReference type="PANTHER" id="PTHR32227">
    <property type="entry name" value="GLUCAN ENDO-1,3-BETA-GLUCOSIDASE BG1-RELATED-RELATED"/>
    <property type="match status" value="1"/>
</dbReference>
<name>A0AAV0EKE6_9ASTE</name>
<evidence type="ECO:0000256" key="10">
    <source>
        <dbReference type="ARBA" id="ARBA00023295"/>
    </source>
</evidence>
<keyword evidence="8" id="KW-0611">Plant defense</keyword>
<reference evidence="13" key="1">
    <citation type="submission" date="2022-07" db="EMBL/GenBank/DDBJ databases">
        <authorList>
            <person name="Macas J."/>
            <person name="Novak P."/>
            <person name="Neumann P."/>
        </authorList>
    </citation>
    <scope>NUCLEOTIDE SEQUENCE</scope>
</reference>
<evidence type="ECO:0000256" key="1">
    <source>
        <dbReference type="ARBA" id="ARBA00000382"/>
    </source>
</evidence>
<dbReference type="GO" id="GO:0006952">
    <property type="term" value="P:defense response"/>
    <property type="evidence" value="ECO:0007669"/>
    <property type="project" value="UniProtKB-KW"/>
</dbReference>
<proteinExistence type="inferred from homology"/>
<dbReference type="FunFam" id="3.20.20.80:FF:000002">
    <property type="entry name" value="Glucan endo-1,3-beta-glucosidase 3"/>
    <property type="match status" value="1"/>
</dbReference>
<keyword evidence="10" id="KW-0326">Glycosidase</keyword>
<sequence length="506" mass="53959">MMMFKVRLGAFVLIICGLMPGAIVGAAAAFVGVNIGMDMVKRPSATDVVALLKAQQINHVRLFYADAALLRALSHTGIKVVVGVTNGEVEMFARTPSKAARWVNDMVAAPIAASTNITAIAVGNALLTTLPSAAGRLVPAMRHLHKALVSANLSDAVKISTPQSTDIMSAQFPPSAASFNSSRGSAVVREVLEFLESTGSFFMLNAYTYHSYVDSRGVFPIEYALLQPVSEAQRISDPNTGLLYETMLDSLVDATYYAMSALGFRNISVVVAETGWPWNGGVEEPYATVSNAETYNHNLILRVSNGSGTPSRRELPLNAYIYELYNEDGMPGPASARSWGIFFSDGKAVYPLNLSGAGSEGGGSGVNSAAGYCVAKLGVANTDLVKGINWACGEGNTNCSAIRPDGRCYGHTLRSRASYVYNEYYQIMRFCGGSCDFSGTAAITFTPPRYGQCNFTKILNSSASICPPPGSSDPTVPFAEATRIHYPDGNCIIVILLALTFLQFLV</sequence>
<evidence type="ECO:0000313" key="13">
    <source>
        <dbReference type="EMBL" id="CAH9122469.1"/>
    </source>
</evidence>
<evidence type="ECO:0000256" key="6">
    <source>
        <dbReference type="ARBA" id="ARBA00022729"/>
    </source>
</evidence>
<dbReference type="GO" id="GO:0042973">
    <property type="term" value="F:glucan endo-1,3-beta-D-glucosidase activity"/>
    <property type="evidence" value="ECO:0007669"/>
    <property type="project" value="UniProtKB-EC"/>
</dbReference>
<dbReference type="GO" id="GO:0005975">
    <property type="term" value="P:carbohydrate metabolic process"/>
    <property type="evidence" value="ECO:0007669"/>
    <property type="project" value="InterPro"/>
</dbReference>
<dbReference type="Pfam" id="PF00332">
    <property type="entry name" value="Glyco_hydro_17"/>
    <property type="match status" value="1"/>
</dbReference>
<protein>
    <recommendedName>
        <fullName evidence="4">glucan endo-1,3-beta-D-glucosidase</fullName>
        <ecNumber evidence="4">3.2.1.39</ecNumber>
    </recommendedName>
</protein>
<dbReference type="EC" id="3.2.1.39" evidence="4"/>
<evidence type="ECO:0000256" key="9">
    <source>
        <dbReference type="ARBA" id="ARBA00023157"/>
    </source>
</evidence>
<dbReference type="GO" id="GO:0005886">
    <property type="term" value="C:plasma membrane"/>
    <property type="evidence" value="ECO:0007669"/>
    <property type="project" value="UniProtKB-SubCell"/>
</dbReference>
<evidence type="ECO:0000256" key="5">
    <source>
        <dbReference type="ARBA" id="ARBA00022622"/>
    </source>
</evidence>
<dbReference type="GO" id="GO:0098552">
    <property type="term" value="C:side of membrane"/>
    <property type="evidence" value="ECO:0007669"/>
    <property type="project" value="UniProtKB-KW"/>
</dbReference>
<dbReference type="AlphaFoldDB" id="A0AAV0EKE6"/>
<keyword evidence="5" id="KW-0472">Membrane</keyword>
<keyword evidence="14" id="KW-1185">Reference proteome</keyword>
<dbReference type="SUPFAM" id="SSF51445">
    <property type="entry name" value="(Trans)glycosidases"/>
    <property type="match status" value="1"/>
</dbReference>
<keyword evidence="5" id="KW-0325">Glycoprotein</keyword>